<dbReference type="SUPFAM" id="SSF49785">
    <property type="entry name" value="Galactose-binding domain-like"/>
    <property type="match status" value="3"/>
</dbReference>
<dbReference type="Gene3D" id="2.60.120.260">
    <property type="entry name" value="Galactose-binding domain-like"/>
    <property type="match status" value="3"/>
</dbReference>
<evidence type="ECO:0000313" key="7">
    <source>
        <dbReference type="Proteomes" id="UP000282892"/>
    </source>
</evidence>
<dbReference type="InterPro" id="IPR029018">
    <property type="entry name" value="Hex-like_dom2"/>
</dbReference>
<evidence type="ECO:0000256" key="4">
    <source>
        <dbReference type="PIRSR" id="PIRSR625705-1"/>
    </source>
</evidence>
<dbReference type="InterPro" id="IPR000421">
    <property type="entry name" value="FA58C"/>
</dbReference>
<feature type="domain" description="F5/8 type C" evidence="5">
    <location>
        <begin position="25"/>
        <end position="184"/>
    </location>
</feature>
<evidence type="ECO:0000256" key="2">
    <source>
        <dbReference type="ARBA" id="ARBA00022801"/>
    </source>
</evidence>
<dbReference type="STRING" id="1193713.GCA_001636315_01571"/>
<dbReference type="InterPro" id="IPR008979">
    <property type="entry name" value="Galactose-bd-like_sf"/>
</dbReference>
<dbReference type="GO" id="GO:0004563">
    <property type="term" value="F:beta-N-acetylhexosaminidase activity"/>
    <property type="evidence" value="ECO:0007669"/>
    <property type="project" value="InterPro"/>
</dbReference>
<keyword evidence="7" id="KW-1185">Reference proteome</keyword>
<dbReference type="RefSeq" id="WP_127488629.1">
    <property type="nucleotide sequence ID" value="NZ_CP022572.1"/>
</dbReference>
<dbReference type="Pfam" id="PF00728">
    <property type="entry name" value="Glyco_hydro_20"/>
    <property type="match status" value="2"/>
</dbReference>
<dbReference type="Pfam" id="PF02838">
    <property type="entry name" value="Glyco_hydro_20b"/>
    <property type="match status" value="1"/>
</dbReference>
<evidence type="ECO:0000259" key="5">
    <source>
        <dbReference type="PROSITE" id="PS50022"/>
    </source>
</evidence>
<dbReference type="InterPro" id="IPR017853">
    <property type="entry name" value="GH"/>
</dbReference>
<dbReference type="PANTHER" id="PTHR43678:SF1">
    <property type="entry name" value="BETA-N-ACETYLHEXOSAMINIDASE"/>
    <property type="match status" value="1"/>
</dbReference>
<dbReference type="Pfam" id="PF00754">
    <property type="entry name" value="F5_F8_type_C"/>
    <property type="match status" value="3"/>
</dbReference>
<accession>A0A3Q9QX99</accession>
<feature type="active site" description="Proton donor" evidence="4">
    <location>
        <position position="729"/>
    </location>
</feature>
<name>A0A3Q9QX99_9BACI</name>
<keyword evidence="2" id="KW-0378">Hydrolase</keyword>
<dbReference type="Proteomes" id="UP000282892">
    <property type="component" value="Chromosome"/>
</dbReference>
<proteinExistence type="inferred from homology"/>
<sequence length="1331" mass="147909">MKSLSRSLFGRLISVLLTILLILPSFLTGLSLEAKAVTEPIYTASGSETAAFGPEKAFDGHYNRFTNKDSRWASTVGLASKENPKWLQVEYSEAKTIQGFKIHWERKNVNTYSIQVSNDGVNFKNVYHSTESKNQWIETIKLANAETAKIVRLVITDFVSNSPNVEKDVDWAAVSVYEFEVLESLNSVVSEPGNVAVGKTASASNTEAGTNFVPGNTVDGDWNTRWSTDKGNNVPKTLTIDLEALTQVQSVIINWERTNIIAFNMTYSEDGTQYFPFYRQTQKSDIQRQILNIPSPVNARYLKLEITQYDGGTINWQNVGINEVEVYSTKNNEVPAEITSLEQITSLTVNEEKGKLNIPKAANGEIAVVGSNALPVISLEGNVVTPLTDKTVKVTLKLTKKDKSTESKEFNVSVDGTYKDEGKNEKPIVIPALQEWYGLEGTKTVDDSTALVVKDPAFQKAAKILQQDLNDLEGLNLSIGAKDTNAIIFKKDAAGVYGKEGYGIEIQNNNIVVTAEEYTGAFYATRTLLQLLKQSDSNAISNGLIRDYPKYKLRGFMLDVGRKFTDLDYLYDYVKNMSYYKLNDFQIHLNDNELEMHLYDTIEDAIKNAYAGFRLESSIVGENGVPLTSQDGYYTKREFNQFISDAENYGVDIVPEFDTPGHALSMVKVRPDLYYKGQIVNGKQPEEAAAMLDLSHPDTLPFIKSIYNEYLDGENPVFKNAPIHIGSDEYYGGAEAYRAYVDNMLKFVRDEKQRTVRLWGSLSNKSGSAPVTSKDVQLQVWNTGWANPQQMLNQGFNIINIDDGQVYMVPRAGYYRDRLNPQTIYNSYQPNKFSNGTVVNESNPQFLGGMFALWNDKVGKLENGITPYDMFDRVFEAIPAIAQKNWGSDTTHVPYTKFNEAAKKTGFAPNTNPNFDVKTVGSTVIDYDFTKGDKDNSKNGYDIVEKVNASLPAELGLQLNTGKSYAQTGLTNLGPNAVMNVTLTLKDTNGPQILAEESHAGTNKTNATIYAVNKDGYVGYDYANRSYSFDYKLVSGKRTTLTFVTEFEKTRLFVNGEEIPLTTETSMPYNTLVLPLERIGSATDSVRGIISSFHVEKGKFVDPTRIDTKTMKITATSEETSQGDTNVEGPIKLAFDGNVNTFWHSKWSKNPPLPYEVNIELAEKTELGKFVYTPRQSGDNGRILKYRLQVSTDGETYEEAASGTWSSNPSVQTINLNGVKTQFVRLIIEDGVGGFASAAEFSLHSKVQAPQVTIDGLDEELKIAFNLGLITNKGILNSLLAKVDQLQKASGDEKQFQNGLTALVNEIQAQSGKHLDKNYAALLLEIIAELK</sequence>
<reference evidence="6 7" key="1">
    <citation type="submission" date="2017-07" db="EMBL/GenBank/DDBJ databases">
        <title>The complete genome sequence of Bacillus mesonae strain H20-5, an efficient strain improving plant abiotic stress resistance.</title>
        <authorList>
            <person name="Kim S.Y."/>
            <person name="Song H."/>
            <person name="Sang M.K."/>
            <person name="Weon H.-Y."/>
            <person name="Song J."/>
        </authorList>
    </citation>
    <scope>NUCLEOTIDE SEQUENCE [LARGE SCALE GENOMIC DNA]</scope>
    <source>
        <strain evidence="6 7">H20-5</strain>
    </source>
</reference>
<feature type="domain" description="F5/8 type C" evidence="5">
    <location>
        <begin position="1101"/>
        <end position="1246"/>
    </location>
</feature>
<dbReference type="GO" id="GO:0005975">
    <property type="term" value="P:carbohydrate metabolic process"/>
    <property type="evidence" value="ECO:0007669"/>
    <property type="project" value="InterPro"/>
</dbReference>
<dbReference type="SUPFAM" id="SSF55545">
    <property type="entry name" value="beta-N-acetylhexosaminidase-like domain"/>
    <property type="match status" value="1"/>
</dbReference>
<dbReference type="OrthoDB" id="9801455at2"/>
<dbReference type="InterPro" id="IPR052764">
    <property type="entry name" value="GH20_Enzymes"/>
</dbReference>
<dbReference type="Gene3D" id="3.30.379.10">
    <property type="entry name" value="Chitobiase/beta-hexosaminidase domain 2-like"/>
    <property type="match status" value="1"/>
</dbReference>
<keyword evidence="3" id="KW-0326">Glycosidase</keyword>
<dbReference type="SUPFAM" id="SSF51445">
    <property type="entry name" value="(Trans)glycosidases"/>
    <property type="match status" value="1"/>
</dbReference>
<evidence type="ECO:0000256" key="1">
    <source>
        <dbReference type="ARBA" id="ARBA00006285"/>
    </source>
</evidence>
<dbReference type="PANTHER" id="PTHR43678">
    <property type="entry name" value="PUTATIVE (AFU_ORTHOLOGUE AFUA_2G00640)-RELATED"/>
    <property type="match status" value="1"/>
</dbReference>
<dbReference type="KEGG" id="nmk:CHR53_23370"/>
<evidence type="ECO:0000313" key="6">
    <source>
        <dbReference type="EMBL" id="AZU63955.1"/>
    </source>
</evidence>
<dbReference type="PROSITE" id="PS50022">
    <property type="entry name" value="FA58C_3"/>
    <property type="match status" value="3"/>
</dbReference>
<gene>
    <name evidence="6" type="ORF">CHR53_23370</name>
</gene>
<dbReference type="EMBL" id="CP022572">
    <property type="protein sequence ID" value="AZU63955.1"/>
    <property type="molecule type" value="Genomic_DNA"/>
</dbReference>
<evidence type="ECO:0000256" key="3">
    <source>
        <dbReference type="ARBA" id="ARBA00023295"/>
    </source>
</evidence>
<protein>
    <recommendedName>
        <fullName evidence="5">F5/8 type C domain-containing protein</fullName>
    </recommendedName>
</protein>
<organism evidence="6 7">
    <name type="scientific">Neobacillus mesonae</name>
    <dbReference type="NCBI Taxonomy" id="1193713"/>
    <lineage>
        <taxon>Bacteria</taxon>
        <taxon>Bacillati</taxon>
        <taxon>Bacillota</taxon>
        <taxon>Bacilli</taxon>
        <taxon>Bacillales</taxon>
        <taxon>Bacillaceae</taxon>
        <taxon>Neobacillus</taxon>
    </lineage>
</organism>
<dbReference type="InterPro" id="IPR015882">
    <property type="entry name" value="HEX_bac_N"/>
</dbReference>
<dbReference type="Gene3D" id="3.20.20.80">
    <property type="entry name" value="Glycosidases"/>
    <property type="match status" value="1"/>
</dbReference>
<dbReference type="PRINTS" id="PR00738">
    <property type="entry name" value="GLHYDRLASE20"/>
</dbReference>
<dbReference type="InterPro" id="IPR015883">
    <property type="entry name" value="Glyco_hydro_20_cat"/>
</dbReference>
<dbReference type="CDD" id="cd06564">
    <property type="entry name" value="GH20_DspB_LnbB-like"/>
    <property type="match status" value="1"/>
</dbReference>
<dbReference type="InterPro" id="IPR025705">
    <property type="entry name" value="Beta_hexosaminidase_sua/sub"/>
</dbReference>
<feature type="domain" description="F5/8 type C" evidence="5">
    <location>
        <begin position="188"/>
        <end position="329"/>
    </location>
</feature>
<comment type="similarity">
    <text evidence="1">Belongs to the glycosyl hydrolase 20 family.</text>
</comment>